<name>A0A0L6JPU1_9FIRM</name>
<reference evidence="2" key="1">
    <citation type="submission" date="2015-07" db="EMBL/GenBank/DDBJ databases">
        <title>Near-Complete Genome Sequence of the Cellulolytic Bacterium Bacteroides (Pseudobacteroides) cellulosolvens ATCC 35603.</title>
        <authorList>
            <person name="Dassa B."/>
            <person name="Utturkar S.M."/>
            <person name="Klingeman D.M."/>
            <person name="Hurt R.A."/>
            <person name="Keller M."/>
            <person name="Xu J."/>
            <person name="Reddy Y.H.K."/>
            <person name="Borovok I."/>
            <person name="Grinberg I.R."/>
            <person name="Lamed R."/>
            <person name="Zhivin O."/>
            <person name="Bayer E.A."/>
            <person name="Brown S.D."/>
        </authorList>
    </citation>
    <scope>NUCLEOTIDE SEQUENCE [LARGE SCALE GENOMIC DNA]</scope>
    <source>
        <strain evidence="2">DSM 2933</strain>
    </source>
</reference>
<dbReference type="AlphaFoldDB" id="A0A0L6JPU1"/>
<evidence type="ECO:0000313" key="2">
    <source>
        <dbReference type="Proteomes" id="UP000036923"/>
    </source>
</evidence>
<evidence type="ECO:0000313" key="1">
    <source>
        <dbReference type="EMBL" id="KNY27798.1"/>
    </source>
</evidence>
<gene>
    <name evidence="1" type="ORF">Bccel_3069</name>
</gene>
<proteinExistence type="predicted"/>
<dbReference type="RefSeq" id="WP_036941942.1">
    <property type="nucleotide sequence ID" value="NZ_JQKC01000017.1"/>
</dbReference>
<organism evidence="1 2">
    <name type="scientific">Pseudobacteroides cellulosolvens ATCC 35603 = DSM 2933</name>
    <dbReference type="NCBI Taxonomy" id="398512"/>
    <lineage>
        <taxon>Bacteria</taxon>
        <taxon>Bacillati</taxon>
        <taxon>Bacillota</taxon>
        <taxon>Clostridia</taxon>
        <taxon>Eubacteriales</taxon>
        <taxon>Oscillospiraceae</taxon>
        <taxon>Pseudobacteroides</taxon>
    </lineage>
</organism>
<dbReference type="EMBL" id="LGTC01000001">
    <property type="protein sequence ID" value="KNY27798.1"/>
    <property type="molecule type" value="Genomic_DNA"/>
</dbReference>
<accession>A0A0L6JPU1</accession>
<dbReference type="Proteomes" id="UP000036923">
    <property type="component" value="Unassembled WGS sequence"/>
</dbReference>
<sequence length="128" mass="15414">MATKEQLYAVEKDLVKFCNKNDKFFFELIKVLKKYEDGLYRSGYISKSFKDLFRILRRLEKHSENVQEDFLVEMNNDIRVLENEFWIEFVSFNALLDDHIHLHNGRGYTKVVDIIYKVGRLKEETNKI</sequence>
<comment type="caution">
    <text evidence="1">The sequence shown here is derived from an EMBL/GenBank/DDBJ whole genome shotgun (WGS) entry which is preliminary data.</text>
</comment>
<protein>
    <submittedName>
        <fullName evidence="1">Uncharacterized protein</fullName>
    </submittedName>
</protein>
<keyword evidence="2" id="KW-1185">Reference proteome</keyword>